<evidence type="ECO:0000256" key="1">
    <source>
        <dbReference type="SAM" id="Coils"/>
    </source>
</evidence>
<proteinExistence type="predicted"/>
<keyword evidence="1" id="KW-0175">Coiled coil</keyword>
<accession>A0A023B6H0</accession>
<feature type="non-terminal residue" evidence="2">
    <location>
        <position position="169"/>
    </location>
</feature>
<protein>
    <submittedName>
        <fullName evidence="2">Uncharacterized protein</fullName>
    </submittedName>
</protein>
<name>A0A023B6H0_GRENI</name>
<dbReference type="GeneID" id="22912907"/>
<gene>
    <name evidence="2" type="ORF">GNI_079750</name>
</gene>
<sequence length="169" mass="19503">MDVVERVNDVAEKEAKLQTELTEQVQLLTECDQKQESQIKEIDGHEKKNHEEIEILKAKVASLVEHLEEQDDPADMQAKIDDIMEQIEQLAKRDETQQAEIQNVADKEAMLEQELTERVQLLTDCDQKQDGQIKDIEGREKETREEVEVLKAKLESLVEHLDGKDDQAD</sequence>
<dbReference type="Proteomes" id="UP000019763">
    <property type="component" value="Unassembled WGS sequence"/>
</dbReference>
<dbReference type="AlphaFoldDB" id="A0A023B6H0"/>
<evidence type="ECO:0000313" key="2">
    <source>
        <dbReference type="EMBL" id="EZG66540.1"/>
    </source>
</evidence>
<organism evidence="2 3">
    <name type="scientific">Gregarina niphandrodes</name>
    <name type="common">Septate eugregarine</name>
    <dbReference type="NCBI Taxonomy" id="110365"/>
    <lineage>
        <taxon>Eukaryota</taxon>
        <taxon>Sar</taxon>
        <taxon>Alveolata</taxon>
        <taxon>Apicomplexa</taxon>
        <taxon>Conoidasida</taxon>
        <taxon>Gregarinasina</taxon>
        <taxon>Eugregarinorida</taxon>
        <taxon>Gregarinidae</taxon>
        <taxon>Gregarina</taxon>
    </lineage>
</organism>
<dbReference type="EMBL" id="AFNH02000596">
    <property type="protein sequence ID" value="EZG66540.1"/>
    <property type="molecule type" value="Genomic_DNA"/>
</dbReference>
<comment type="caution">
    <text evidence="2">The sequence shown here is derived from an EMBL/GenBank/DDBJ whole genome shotgun (WGS) entry which is preliminary data.</text>
</comment>
<evidence type="ECO:0000313" key="3">
    <source>
        <dbReference type="Proteomes" id="UP000019763"/>
    </source>
</evidence>
<dbReference type="RefSeq" id="XP_011130620.1">
    <property type="nucleotide sequence ID" value="XM_011132318.1"/>
</dbReference>
<keyword evidence="3" id="KW-1185">Reference proteome</keyword>
<feature type="coiled-coil region" evidence="1">
    <location>
        <begin position="133"/>
        <end position="160"/>
    </location>
</feature>
<dbReference type="VEuPathDB" id="CryptoDB:GNI_079750"/>
<reference evidence="2" key="1">
    <citation type="submission" date="2013-12" db="EMBL/GenBank/DDBJ databases">
        <authorList>
            <person name="Omoto C.K."/>
            <person name="Sibley D."/>
            <person name="Venepally P."/>
            <person name="Hadjithomas M."/>
            <person name="Karamycheva S."/>
            <person name="Brunk B."/>
            <person name="Roos D."/>
            <person name="Caler E."/>
            <person name="Lorenzi H."/>
        </authorList>
    </citation>
    <scope>NUCLEOTIDE SEQUENCE</scope>
</reference>